<dbReference type="Proteomes" id="UP001173801">
    <property type="component" value="Unassembled WGS sequence"/>
</dbReference>
<dbReference type="EMBL" id="JANURM010000025">
    <property type="protein sequence ID" value="MDL0089877.1"/>
    <property type="molecule type" value="Genomic_DNA"/>
</dbReference>
<dbReference type="RefSeq" id="WP_284938625.1">
    <property type="nucleotide sequence ID" value="NZ_JANURM010000025.1"/>
</dbReference>
<evidence type="ECO:0000313" key="2">
    <source>
        <dbReference type="EMBL" id="MDL0089877.1"/>
    </source>
</evidence>
<reference evidence="2" key="1">
    <citation type="submission" date="2022-08" db="EMBL/GenBank/DDBJ databases">
        <authorList>
            <person name="Wang H."/>
        </authorList>
    </citation>
    <scope>NUCLEOTIDE SEQUENCE</scope>
    <source>
        <strain evidence="2">PS10</strain>
    </source>
</reference>
<comment type="caution">
    <text evidence="2">The sequence shown here is derived from an EMBL/GenBank/DDBJ whole genome shotgun (WGS) entry which is preliminary data.</text>
</comment>
<accession>A0ABT7HSJ5</accession>
<keyword evidence="3" id="KW-1185">Reference proteome</keyword>
<evidence type="ECO:0000313" key="3">
    <source>
        <dbReference type="Proteomes" id="UP001173801"/>
    </source>
</evidence>
<protein>
    <submittedName>
        <fullName evidence="2">Uncharacterized protein</fullName>
    </submittedName>
</protein>
<name>A0ABT7HSJ5_9BACT</name>
<keyword evidence="1" id="KW-0812">Transmembrane</keyword>
<evidence type="ECO:0000256" key="1">
    <source>
        <dbReference type="SAM" id="Phobius"/>
    </source>
</evidence>
<organism evidence="2 3">
    <name type="scientific">Campylobacter gastrosuis</name>
    <dbReference type="NCBI Taxonomy" id="2974576"/>
    <lineage>
        <taxon>Bacteria</taxon>
        <taxon>Pseudomonadati</taxon>
        <taxon>Campylobacterota</taxon>
        <taxon>Epsilonproteobacteria</taxon>
        <taxon>Campylobacterales</taxon>
        <taxon>Campylobacteraceae</taxon>
        <taxon>Campylobacter</taxon>
    </lineage>
</organism>
<sequence length="205" mass="23756">MKSIIAKQKMKLLIFIATMGFIIYIILTSPFLNPSNTLYTYTKEIQDDKIEILDTNITIKNGDFFVSDEKYFDFDLICTQETFSQKSCLENKAIIGVEITPLDKKQNEWKFFKGSDTNLYSENARVIKADKFAIVSDISKYHPYKIANKFELPQGNYGNFKKITRVELTSGKYNIKVNFLEFKKANGAAIFLKISESWKKQLIIF</sequence>
<gene>
    <name evidence="2" type="ORF">NYG85_10970</name>
</gene>
<feature type="transmembrane region" description="Helical" evidence="1">
    <location>
        <begin position="12"/>
        <end position="32"/>
    </location>
</feature>
<reference evidence="2" key="2">
    <citation type="journal article" date="2023" name="Microorganisms">
        <title>Isolation and Genomic Characteristics of Cat-Borne Campylobacter felis sp. nov. and Sheep-Borne Campylobacter ovis sp. nov.</title>
        <authorList>
            <person name="Wang H."/>
            <person name="Li Y."/>
            <person name="Gu Y."/>
            <person name="Zhou G."/>
            <person name="Chen X."/>
            <person name="Zhang X."/>
            <person name="Shao Z."/>
            <person name="Zhang J."/>
            <person name="Zhang M."/>
        </authorList>
    </citation>
    <scope>NUCLEOTIDE SEQUENCE</scope>
    <source>
        <strain evidence="2">PS10</strain>
    </source>
</reference>
<proteinExistence type="predicted"/>
<keyword evidence="1" id="KW-0472">Membrane</keyword>
<keyword evidence="1" id="KW-1133">Transmembrane helix</keyword>